<keyword evidence="4" id="KW-1185">Reference proteome</keyword>
<evidence type="ECO:0000256" key="1">
    <source>
        <dbReference type="SAM" id="MobiDB-lite"/>
    </source>
</evidence>
<comment type="caution">
    <text evidence="3">The sequence shown here is derived from an EMBL/GenBank/DDBJ whole genome shotgun (WGS) entry which is preliminary data.</text>
</comment>
<feature type="region of interest" description="Disordered" evidence="1">
    <location>
        <begin position="188"/>
        <end position="299"/>
    </location>
</feature>
<protein>
    <recommendedName>
        <fullName evidence="2">CCHC-type domain-containing protein</fullName>
    </recommendedName>
</protein>
<reference evidence="3 4" key="1">
    <citation type="submission" date="2021-06" db="EMBL/GenBank/DDBJ databases">
        <title>A haploid diamondback moth (Plutella xylostella L.) genome assembly resolves 31 chromosomes and identifies a diamide resistance mutation.</title>
        <authorList>
            <person name="Ward C.M."/>
            <person name="Perry K.D."/>
            <person name="Baker G."/>
            <person name="Powis K."/>
            <person name="Heckel D.G."/>
            <person name="Baxter S.W."/>
        </authorList>
    </citation>
    <scope>NUCLEOTIDE SEQUENCE [LARGE SCALE GENOMIC DNA]</scope>
    <source>
        <strain evidence="3 4">LV</strain>
        <tissue evidence="3">Single pupa</tissue>
    </source>
</reference>
<gene>
    <name evidence="3" type="ORF">JYU34_009047</name>
</gene>
<name>A0ABQ7QMG0_PLUXY</name>
<feature type="compositionally biased region" description="Polar residues" evidence="1">
    <location>
        <begin position="258"/>
        <end position="274"/>
    </location>
</feature>
<organism evidence="3 4">
    <name type="scientific">Plutella xylostella</name>
    <name type="common">Diamondback moth</name>
    <name type="synonym">Plutella maculipennis</name>
    <dbReference type="NCBI Taxonomy" id="51655"/>
    <lineage>
        <taxon>Eukaryota</taxon>
        <taxon>Metazoa</taxon>
        <taxon>Ecdysozoa</taxon>
        <taxon>Arthropoda</taxon>
        <taxon>Hexapoda</taxon>
        <taxon>Insecta</taxon>
        <taxon>Pterygota</taxon>
        <taxon>Neoptera</taxon>
        <taxon>Endopterygota</taxon>
        <taxon>Lepidoptera</taxon>
        <taxon>Glossata</taxon>
        <taxon>Ditrysia</taxon>
        <taxon>Yponomeutoidea</taxon>
        <taxon>Plutellidae</taxon>
        <taxon>Plutella</taxon>
    </lineage>
</organism>
<feature type="domain" description="CCHC-type" evidence="2">
    <location>
        <begin position="487"/>
        <end position="505"/>
    </location>
</feature>
<feature type="domain" description="CCHC-type" evidence="2">
    <location>
        <begin position="452"/>
        <end position="468"/>
    </location>
</feature>
<evidence type="ECO:0000259" key="2">
    <source>
        <dbReference type="SMART" id="SM00343"/>
    </source>
</evidence>
<accession>A0ABQ7QMG0</accession>
<sequence length="594" mass="67394">MDPYEVKIDDMLICEVMCCGNKLVVTLDETTRDNQYPLKKVKCEICKSCKVIKTFIKCQAITERETEKFKFQTVFHKYYADEGKCGRSRMQCVNCKHMLFAQMVKQSDFVTIEYVKCTNKLCDTENRIAELNGPTEQTPLTTAGQWRNAQRNKRAEQANKDRQEFLAIREEFKREHQLVLKNKFAVLSDNDGGDKETTSSLSDFPSTPSSRRADKRKNSTSPGETGHEHKRITQKLPENPQTEALKSDSHAAAAWQRKTATLRSQQNRTSTLVSPQPPIKNKEKTGDQPSISRRPDRKFPAVVVYSGESVDSDRAAALLARQTDCTFSVDEAGKRYFFRPRSLESRTKLLELLATKPDIEYFTHGTKQERRPSRKFVAKGLRAAGYTEEELAQSITEDYAITPTRVIPLQKEVMLLIFPGDVDPRDVREINRIANQCVKIEKYKVKRTAVTQCKNCLAFGHVQAHCRMKKIEATVTMTDHNGTHKIICSVCGGEDHTAKQAKCPAFKNEIEINKKRRELFNKKNFKKVPIRPANIKEGVSFAQAAAQSGCQSSEPPQHHEQPPSILPESLELLGKLLTPDIVMKLIKFLTAFAG</sequence>
<proteinExistence type="predicted"/>
<dbReference type="InterPro" id="IPR001878">
    <property type="entry name" value="Znf_CCHC"/>
</dbReference>
<dbReference type="Proteomes" id="UP000823941">
    <property type="component" value="Chromosome 12"/>
</dbReference>
<dbReference type="SMART" id="SM00343">
    <property type="entry name" value="ZnF_C2HC"/>
    <property type="match status" value="2"/>
</dbReference>
<feature type="compositionally biased region" description="Low complexity" evidence="1">
    <location>
        <begin position="198"/>
        <end position="210"/>
    </location>
</feature>
<evidence type="ECO:0000313" key="4">
    <source>
        <dbReference type="Proteomes" id="UP000823941"/>
    </source>
</evidence>
<evidence type="ECO:0000313" key="3">
    <source>
        <dbReference type="EMBL" id="KAG7306415.1"/>
    </source>
</evidence>
<dbReference type="EMBL" id="JAHIBW010000012">
    <property type="protein sequence ID" value="KAG7306415.1"/>
    <property type="molecule type" value="Genomic_DNA"/>
</dbReference>